<dbReference type="PANTHER" id="PTHR13617">
    <property type="entry name" value="PROTEIN ABHD18"/>
    <property type="match status" value="1"/>
</dbReference>
<gene>
    <name evidence="3" type="ORF">ZHD862_LOCUS22731</name>
</gene>
<proteinExistence type="predicted"/>
<evidence type="ECO:0000259" key="2">
    <source>
        <dbReference type="Pfam" id="PF13358"/>
    </source>
</evidence>
<dbReference type="GO" id="GO:0003676">
    <property type="term" value="F:nucleic acid binding"/>
    <property type="evidence" value="ECO:0007669"/>
    <property type="project" value="InterPro"/>
</dbReference>
<comment type="caution">
    <text evidence="3">The sequence shown here is derived from an EMBL/GenBank/DDBJ whole genome shotgun (WGS) entry which is preliminary data.</text>
</comment>
<dbReference type="AlphaFoldDB" id="A0A814W3X6"/>
<dbReference type="Gene3D" id="3.30.420.10">
    <property type="entry name" value="Ribonuclease H-like superfamily/Ribonuclease H"/>
    <property type="match status" value="1"/>
</dbReference>
<evidence type="ECO:0000256" key="1">
    <source>
        <dbReference type="SAM" id="MobiDB-lite"/>
    </source>
</evidence>
<dbReference type="Proteomes" id="UP000663864">
    <property type="component" value="Unassembled WGS sequence"/>
</dbReference>
<dbReference type="PANTHER" id="PTHR13617:SF14">
    <property type="entry name" value="PROTEIN ABHD18"/>
    <property type="match status" value="1"/>
</dbReference>
<sequence>MNELIEKEKQELEKQQKQKQEEENKENENKHKLRSRTKSDSTLKHRQTSPILPRPKRSHERKRHTGSLTASITQLGFTYQRTSQVKIPLDSNSFIASRARYFETMKQLRDSRAQIYFQDESWTNLGDVRKNIWVYEGKGHLRQNDGKGKRFGISALISPQDYHYDSVDIFACSEEHNMGSDRFVNWIEDASRKLRILHGDAAKIAIVQDNASWHNVRTQESKVPKRSWRKGQVQEWLNDHHIPFDSRSLKAELLELALANAPPNEYIVPPQVATAHFQLVLPCDRRFGIDSIPIGICYAGTGDHGFSRRRLFTAVPLINQYPIGSILLENPYYGLRKPPDQSHSSLLYVTNLYIMGEVLVLEILMLLHWCQKMKLTSAILHDFSFGGHMASLAFTKWSDPPCRQFYENKASQTFYDYSRSVQSNISNAMFIACTHDGYVMVFYI</sequence>
<reference evidence="3" key="1">
    <citation type="submission" date="2021-02" db="EMBL/GenBank/DDBJ databases">
        <authorList>
            <person name="Nowell W R."/>
        </authorList>
    </citation>
    <scope>NUCLEOTIDE SEQUENCE</scope>
</reference>
<dbReference type="Pfam" id="PF13358">
    <property type="entry name" value="DDE_3"/>
    <property type="match status" value="1"/>
</dbReference>
<protein>
    <recommendedName>
        <fullName evidence="2">Tc1-like transposase DDE domain-containing protein</fullName>
    </recommendedName>
</protein>
<name>A0A814W3X6_9BILA</name>
<feature type="region of interest" description="Disordered" evidence="1">
    <location>
        <begin position="1"/>
        <end position="69"/>
    </location>
</feature>
<dbReference type="InterPro" id="IPR038717">
    <property type="entry name" value="Tc1-like_DDE_dom"/>
</dbReference>
<feature type="domain" description="Tc1-like transposase DDE" evidence="2">
    <location>
        <begin position="114"/>
        <end position="226"/>
    </location>
</feature>
<dbReference type="InterPro" id="IPR019149">
    <property type="entry name" value="ABHD18"/>
</dbReference>
<feature type="compositionally biased region" description="Basic residues" evidence="1">
    <location>
        <begin position="54"/>
        <end position="65"/>
    </location>
</feature>
<feature type="compositionally biased region" description="Basic and acidic residues" evidence="1">
    <location>
        <begin position="1"/>
        <end position="30"/>
    </location>
</feature>
<dbReference type="EMBL" id="CAJNOT010001434">
    <property type="protein sequence ID" value="CAF1198922.1"/>
    <property type="molecule type" value="Genomic_DNA"/>
</dbReference>
<accession>A0A814W3X6</accession>
<evidence type="ECO:0000313" key="4">
    <source>
        <dbReference type="Proteomes" id="UP000663864"/>
    </source>
</evidence>
<dbReference type="Pfam" id="PF09752">
    <property type="entry name" value="ABHD18"/>
    <property type="match status" value="1"/>
</dbReference>
<organism evidence="3 4">
    <name type="scientific">Rotaria sordida</name>
    <dbReference type="NCBI Taxonomy" id="392033"/>
    <lineage>
        <taxon>Eukaryota</taxon>
        <taxon>Metazoa</taxon>
        <taxon>Spiralia</taxon>
        <taxon>Gnathifera</taxon>
        <taxon>Rotifera</taxon>
        <taxon>Eurotatoria</taxon>
        <taxon>Bdelloidea</taxon>
        <taxon>Philodinida</taxon>
        <taxon>Philodinidae</taxon>
        <taxon>Rotaria</taxon>
    </lineage>
</organism>
<evidence type="ECO:0000313" key="3">
    <source>
        <dbReference type="EMBL" id="CAF1198922.1"/>
    </source>
</evidence>
<dbReference type="InterPro" id="IPR036397">
    <property type="entry name" value="RNaseH_sf"/>
</dbReference>